<evidence type="ECO:0000256" key="3">
    <source>
        <dbReference type="ARBA" id="ARBA00015717"/>
    </source>
</evidence>
<feature type="domain" description="AP-3 complex subunit delta" evidence="9">
    <location>
        <begin position="688"/>
        <end position="837"/>
    </location>
</feature>
<name>A0A915E4C2_9BILA</name>
<evidence type="ECO:0000256" key="6">
    <source>
        <dbReference type="ARBA" id="ARBA00022927"/>
    </source>
</evidence>
<evidence type="ECO:0000313" key="10">
    <source>
        <dbReference type="Proteomes" id="UP000887574"/>
    </source>
</evidence>
<keyword evidence="10" id="KW-1185">Reference proteome</keyword>
<evidence type="ECO:0000256" key="5">
    <source>
        <dbReference type="ARBA" id="ARBA00022737"/>
    </source>
</evidence>
<dbReference type="PANTHER" id="PTHR22781">
    <property type="entry name" value="DELTA ADAPTIN-RELATED"/>
    <property type="match status" value="1"/>
</dbReference>
<dbReference type="WBParaSite" id="jg26052.1">
    <property type="protein sequence ID" value="jg26052.1"/>
    <property type="gene ID" value="jg26052"/>
</dbReference>
<evidence type="ECO:0000256" key="1">
    <source>
        <dbReference type="ARBA" id="ARBA00004308"/>
    </source>
</evidence>
<dbReference type="PANTHER" id="PTHR22781:SF12">
    <property type="entry name" value="AP-3 COMPLEX SUBUNIT DELTA-1"/>
    <property type="match status" value="1"/>
</dbReference>
<dbReference type="InterPro" id="IPR002553">
    <property type="entry name" value="Clathrin/coatomer_adapt-like_N"/>
</dbReference>
<feature type="compositionally biased region" description="Polar residues" evidence="8">
    <location>
        <begin position="642"/>
        <end position="654"/>
    </location>
</feature>
<dbReference type="GO" id="GO:0098943">
    <property type="term" value="P:neurotransmitter receptor transport, postsynaptic endosome to lysosome"/>
    <property type="evidence" value="ECO:0007669"/>
    <property type="project" value="TreeGrafter"/>
</dbReference>
<keyword evidence="6" id="KW-0653">Protein transport</keyword>
<dbReference type="InterPro" id="IPR017105">
    <property type="entry name" value="AP3_complex_dsu"/>
</dbReference>
<evidence type="ECO:0000256" key="8">
    <source>
        <dbReference type="SAM" id="MobiDB-lite"/>
    </source>
</evidence>
<feature type="compositionally biased region" description="Basic and acidic residues" evidence="8">
    <location>
        <begin position="666"/>
        <end position="684"/>
    </location>
</feature>
<feature type="compositionally biased region" description="Basic and acidic residues" evidence="8">
    <location>
        <begin position="691"/>
        <end position="700"/>
    </location>
</feature>
<evidence type="ECO:0000313" key="11">
    <source>
        <dbReference type="WBParaSite" id="jg26052.1"/>
    </source>
</evidence>
<dbReference type="InterPro" id="IPR058898">
    <property type="entry name" value="Mu_AP3"/>
</dbReference>
<protein>
    <recommendedName>
        <fullName evidence="3">AP-3 complex subunit delta</fullName>
    </recommendedName>
</protein>
<dbReference type="FunFam" id="1.25.10.10:FF:000251">
    <property type="entry name" value="AP-3 complex subunit delta"/>
    <property type="match status" value="1"/>
</dbReference>
<feature type="compositionally biased region" description="Acidic residues" evidence="8">
    <location>
        <begin position="621"/>
        <end position="635"/>
    </location>
</feature>
<dbReference type="InterPro" id="IPR011989">
    <property type="entry name" value="ARM-like"/>
</dbReference>
<dbReference type="Pfam" id="PF06375">
    <property type="entry name" value="AP3D1"/>
    <property type="match status" value="1"/>
</dbReference>
<evidence type="ECO:0000256" key="7">
    <source>
        <dbReference type="ARBA" id="ARBA00023136"/>
    </source>
</evidence>
<evidence type="ECO:0000256" key="4">
    <source>
        <dbReference type="ARBA" id="ARBA00022448"/>
    </source>
</evidence>
<proteinExistence type="inferred from homology"/>
<feature type="region of interest" description="Disordered" evidence="8">
    <location>
        <begin position="611"/>
        <end position="704"/>
    </location>
</feature>
<evidence type="ECO:0000259" key="9">
    <source>
        <dbReference type="SMART" id="SM01354"/>
    </source>
</evidence>
<dbReference type="SUPFAM" id="SSF48371">
    <property type="entry name" value="ARM repeat"/>
    <property type="match status" value="1"/>
</dbReference>
<dbReference type="Gene3D" id="1.25.10.10">
    <property type="entry name" value="Leucine-rich Repeat Variant"/>
    <property type="match status" value="1"/>
</dbReference>
<keyword evidence="5" id="KW-0677">Repeat</keyword>
<organism evidence="10 11">
    <name type="scientific">Ditylenchus dipsaci</name>
    <dbReference type="NCBI Taxonomy" id="166011"/>
    <lineage>
        <taxon>Eukaryota</taxon>
        <taxon>Metazoa</taxon>
        <taxon>Ecdysozoa</taxon>
        <taxon>Nematoda</taxon>
        <taxon>Chromadorea</taxon>
        <taxon>Rhabditida</taxon>
        <taxon>Tylenchina</taxon>
        <taxon>Tylenchomorpha</taxon>
        <taxon>Sphaerularioidea</taxon>
        <taxon>Anguinidae</taxon>
        <taxon>Anguininae</taxon>
        <taxon>Ditylenchus</taxon>
    </lineage>
</organism>
<dbReference type="Pfam" id="PF26171">
    <property type="entry name" value="Mu_AP3"/>
    <property type="match status" value="1"/>
</dbReference>
<evidence type="ECO:0000256" key="2">
    <source>
        <dbReference type="ARBA" id="ARBA00006613"/>
    </source>
</evidence>
<dbReference type="Proteomes" id="UP000887574">
    <property type="component" value="Unplaced"/>
</dbReference>
<dbReference type="GO" id="GO:0016182">
    <property type="term" value="P:synaptic vesicle budding from endosome"/>
    <property type="evidence" value="ECO:0007669"/>
    <property type="project" value="TreeGrafter"/>
</dbReference>
<dbReference type="GO" id="GO:0006896">
    <property type="term" value="P:Golgi to vacuole transport"/>
    <property type="evidence" value="ECO:0007669"/>
    <property type="project" value="TreeGrafter"/>
</dbReference>
<dbReference type="GO" id="GO:0030123">
    <property type="term" value="C:AP-3 adaptor complex"/>
    <property type="evidence" value="ECO:0007669"/>
    <property type="project" value="InterPro"/>
</dbReference>
<comment type="subcellular location">
    <subcellularLocation>
        <location evidence="1">Endomembrane system</location>
    </subcellularLocation>
</comment>
<reference evidence="11" key="1">
    <citation type="submission" date="2022-11" db="UniProtKB">
        <authorList>
            <consortium name="WormBaseParasite"/>
        </authorList>
    </citation>
    <scope>IDENTIFICATION</scope>
</reference>
<feature type="region of interest" description="Disordered" evidence="8">
    <location>
        <begin position="857"/>
        <end position="898"/>
    </location>
</feature>
<dbReference type="SMART" id="SM01354">
    <property type="entry name" value="BLVR"/>
    <property type="match status" value="1"/>
</dbReference>
<comment type="similarity">
    <text evidence="2">Belongs to the adaptor complexes large subunit family.</text>
</comment>
<keyword evidence="4" id="KW-0813">Transport</keyword>
<dbReference type="GO" id="GO:0006623">
    <property type="term" value="P:protein targeting to vacuole"/>
    <property type="evidence" value="ECO:0007669"/>
    <property type="project" value="TreeGrafter"/>
</dbReference>
<dbReference type="GO" id="GO:0098830">
    <property type="term" value="C:presynaptic endosome"/>
    <property type="evidence" value="ECO:0007669"/>
    <property type="project" value="TreeGrafter"/>
</dbReference>
<dbReference type="InterPro" id="IPR010474">
    <property type="entry name" value="AP3D_dom_metazoa"/>
</dbReference>
<dbReference type="GO" id="GO:0048499">
    <property type="term" value="P:synaptic vesicle membrane organization"/>
    <property type="evidence" value="ECO:0007669"/>
    <property type="project" value="TreeGrafter"/>
</dbReference>
<accession>A0A915E4C2</accession>
<dbReference type="GO" id="GO:0048490">
    <property type="term" value="P:anterograde synaptic vesicle transport"/>
    <property type="evidence" value="ECO:0007669"/>
    <property type="project" value="TreeGrafter"/>
</dbReference>
<dbReference type="GO" id="GO:1904115">
    <property type="term" value="C:axon cytoplasm"/>
    <property type="evidence" value="ECO:0007669"/>
    <property type="project" value="GOC"/>
</dbReference>
<dbReference type="GO" id="GO:0043195">
    <property type="term" value="C:terminal bouton"/>
    <property type="evidence" value="ECO:0007669"/>
    <property type="project" value="TreeGrafter"/>
</dbReference>
<dbReference type="InterPro" id="IPR016024">
    <property type="entry name" value="ARM-type_fold"/>
</dbReference>
<dbReference type="GO" id="GO:0010008">
    <property type="term" value="C:endosome membrane"/>
    <property type="evidence" value="ECO:0007669"/>
    <property type="project" value="TreeGrafter"/>
</dbReference>
<dbReference type="AlphaFoldDB" id="A0A915E4C2"/>
<feature type="compositionally biased region" description="Basic residues" evidence="8">
    <location>
        <begin position="864"/>
        <end position="876"/>
    </location>
</feature>
<keyword evidence="7" id="KW-0472">Membrane</keyword>
<dbReference type="Pfam" id="PF01602">
    <property type="entry name" value="Adaptin_N"/>
    <property type="match status" value="1"/>
</dbReference>
<sequence length="1146" mass="128497">MALRKVRNNIDRLFDKNLTDLIRGIRNNKENEARYIAACIEEIKLELRQDSTFIKANAVEKLAYLQMLGYDISWASFNIIEVMASTKYSEKRIGYLAATQSFNDETDVLMLTTNMIRKDLQSTNMYDVGVALSGLSCFATTDLARDLVNDVVNLLSSTRTYVRKKAVLLLYKIFLKYPESLRPTFSRLRDKLEDPDPGVQSAAVNVICELARKNPRNYLSLHEVFFKLMSTSSNNWMLIKIIKLFGSLVPLEAKIGKKLLEPLTNLINNTSAMSLLYECINTVIAVLISISAEGPGDYSSSIQLCVQKLGVLIEDSDQNLKYLGLLAMGRILQTHPKAVQAHKDIVLRCLDDKDESIRLRALDLLYGMVSKKNIMEIVKKLMEHVDAAEGSFYRDELLSRIISICSHNNYQYITNFEWYISVLVELTKVEGTQHGILIAEQIQDVTVRVQSIRHFSVSQMALLVENAHLLLSGNSTQRNNICAVLLAAAWICGEYAEHVNNIPQRFAKCLRPNIAKLYSVLLSKCEAETDGEDWDGVESLDNLMLSKLPEFQYTDHLEAQERACNLVELVKFVETQHASRIKMGEEIARLFEGELNPVAAKAQKRVPVPEGLDLDAWINEPEPESDESESEESADEQPSPSLFPTVNRQPQSANFYEANGSSSRPHSSESKPETLKTPGKRGDADLSLDFEESRKRRQVEQESNPYYMKSDNEYLLPPPLLLCILVLTKIIGEVEPLRPSSELQSPLEIPGVIGLDRYMKQQQSTLSWKTTGKSNRRNKQSTLSVLSSSDEGDSAAIIVHHVNRGDGEMPDGALSSQDEAEKLHMDDEFRALDINLDEPLRDDERLFAPKPYKQVQELTDPYKLPKKSKKKKLRKKVAQEEDDGKSAEIASTKKKTVPEGEEDIEQLIYLDTAASTFNELCENSKLKLQYLISVSDTDVHKVAVNIGFCNKSDQTIRRIEINVLEDGNVKLDKSAMDDNSTSDVLLPFELPAKASMSILFIFTSNKSTQLRESGDRLLISLSKMTGTKVKKKSTLYSIFLQFASYNSPLLEALPTNSCYLVYCLIFNSFLVVTLLTDAVSLYAHDSDSQSVCILIKKSAPKPNGSSPEEGTASPVIVSSKCVKQSLANSIVQDICEQISLLEASAL</sequence>